<evidence type="ECO:0000256" key="1">
    <source>
        <dbReference type="SAM" id="MobiDB-lite"/>
    </source>
</evidence>
<feature type="compositionally biased region" description="Polar residues" evidence="1">
    <location>
        <begin position="47"/>
        <end position="56"/>
    </location>
</feature>
<keyword evidence="3" id="KW-1185">Reference proteome</keyword>
<evidence type="ECO:0000313" key="3">
    <source>
        <dbReference type="Proteomes" id="UP000036932"/>
    </source>
</evidence>
<dbReference type="EMBL" id="LIUT01000008">
    <property type="protein sequence ID" value="KOR75976.1"/>
    <property type="molecule type" value="Genomic_DNA"/>
</dbReference>
<dbReference type="OrthoDB" id="2641413at2"/>
<dbReference type="AlphaFoldDB" id="A0A0M1N1E1"/>
<evidence type="ECO:0000313" key="2">
    <source>
        <dbReference type="EMBL" id="KOR75976.1"/>
    </source>
</evidence>
<feature type="compositionally biased region" description="Basic and acidic residues" evidence="1">
    <location>
        <begin position="37"/>
        <end position="46"/>
    </location>
</feature>
<proteinExistence type="predicted"/>
<organism evidence="2 3">
    <name type="scientific">Paenibacillus solani</name>
    <dbReference type="NCBI Taxonomy" id="1705565"/>
    <lineage>
        <taxon>Bacteria</taxon>
        <taxon>Bacillati</taxon>
        <taxon>Bacillota</taxon>
        <taxon>Bacilli</taxon>
        <taxon>Bacillales</taxon>
        <taxon>Paenibacillaceae</taxon>
        <taxon>Paenibacillus</taxon>
    </lineage>
</organism>
<dbReference type="RefSeq" id="WP_054405146.1">
    <property type="nucleotide sequence ID" value="NZ_LIUT01000008.1"/>
</dbReference>
<accession>A0A0M1N1E1</accession>
<name>A0A0M1N1E1_9BACL</name>
<protein>
    <submittedName>
        <fullName evidence="2">Uncharacterized protein</fullName>
    </submittedName>
</protein>
<feature type="region of interest" description="Disordered" evidence="1">
    <location>
        <begin position="32"/>
        <end position="56"/>
    </location>
</feature>
<sequence length="202" mass="23364">MGRSFANLHIKSSNLEKTVEALRALSEGVPEVLGKSSKQESEDTKSIDSPNNSQENNKAMYISRSNEHWISVLHDYFVWGSVKKVGKVLSTLIEEPVMTAGFINEEIFELTIFEGGDLLAERIFCHPLTRDEYGLQEARLQDDYLQETLNIRNEDFEGLLRTTYSAEAVDQLSELTNLPIWSDWEWVPYEEDLRERFSKYEF</sequence>
<dbReference type="Proteomes" id="UP000036932">
    <property type="component" value="Unassembled WGS sequence"/>
</dbReference>
<comment type="caution">
    <text evidence="2">The sequence shown here is derived from an EMBL/GenBank/DDBJ whole genome shotgun (WGS) entry which is preliminary data.</text>
</comment>
<reference evidence="3" key="1">
    <citation type="submission" date="2015-08" db="EMBL/GenBank/DDBJ databases">
        <title>Genome sequencing project for genomic taxonomy and phylogenomics of Bacillus-like bacteria.</title>
        <authorList>
            <person name="Liu B."/>
            <person name="Wang J."/>
            <person name="Zhu Y."/>
            <person name="Liu G."/>
            <person name="Chen Q."/>
            <person name="Chen Z."/>
            <person name="Lan J."/>
            <person name="Che J."/>
            <person name="Ge C."/>
            <person name="Shi H."/>
            <person name="Pan Z."/>
            <person name="Liu X."/>
        </authorList>
    </citation>
    <scope>NUCLEOTIDE SEQUENCE [LARGE SCALE GENOMIC DNA]</scope>
    <source>
        <strain evidence="3">FJAT-22460</strain>
    </source>
</reference>
<dbReference type="PATRIC" id="fig|1705565.3.peg.1250"/>
<gene>
    <name evidence="2" type="ORF">AM231_25315</name>
</gene>